<keyword evidence="4" id="KW-1185">Reference proteome</keyword>
<dbReference type="OrthoDB" id="2504954at2759"/>
<dbReference type="STRING" id="27349.A0A0L6UVP5"/>
<feature type="region of interest" description="Disordered" evidence="1">
    <location>
        <begin position="1080"/>
        <end position="1165"/>
    </location>
</feature>
<feature type="region of interest" description="Disordered" evidence="1">
    <location>
        <begin position="272"/>
        <end position="308"/>
    </location>
</feature>
<accession>A0A0L6UVP5</accession>
<sequence length="1165" mass="127447">MTSVPIRVYGQPKAAFNPTSILGATEPHSPRQLTSTLEPHPRREKEGKEEETENQNSFLFSLQGLSKKDKEETQRVIASCERQKDSRLIATCRAPITSLKDIVQKASSTSIQNTPSSRGKTHHERPPYSRSNSATHTFNPLTIKLTETSKKRDPAEQPPTSPIQDFPDKHDELPSLEQFILPDPRALTSNNKANEPIHEKTHAKKEWLDNLKKAAHQTSSTNQDEVVNQQSESDSDLDIVDQPTLTASLKDQPPGPSNHTLDPFKQRLTRGQVGTKLSKPIIPTLLPSSSKAKGNTFTKDPKSKGGNLMSNLLAKSALDSALIREKKRVEYIERGGRVTTRELAMASNHTPSEIDAVNVKAILQENRRNADSNPPPQDEDDLDYDWDEVGSIDEAEMCDEHDSEEEISQDEDDPNEDQVGNCKEDTYMINGPPGASGISDQSLSASKTDALMPPPPLARCSISSSSSGDSTRTLTKSLPPGQASTGSKILAPNSISTDRDSCRGSQPPVSDPSETGEVPVIPGSCSPVDLPGFNFVNPTQSLKKNAKINESSGKNRLSSPDGIPTLTGFGNVECSGIDGFSDSGIQGFNSNTDLLEKPLLQENNNEHGPPGFSQLFDEDDGDATFTHPPPLLKPKKIRIAEEDEDDDDDLNGIDATCVLPAVNVLPEEKERDMMMMVIGAQDTAADDDEQPSQYVNHRGLLTQNKPNGPPDSPMMSQDPTRTPFALRKQSANQESQGSILTDADFSPTKRQGARRQPPSWKIIRSPSPTPAPDQTMVPVNAFTKVMNAQKEQTVTFKSPPPPNKKARASEGAAKMFLADEADESEDEYEGLGRRRREGNGSGSEDEKGSDDEGSLVDLVNDGEDERDEQTRLEGNMAHRELAKKHEEELEQKRNDHIQKIVAGKVRMKQARLHRSGDGGVTDSDSEDEAEKEILKANKRAQEHAAKKKKRAIHHLGHSTRLMRREPIMRYLPSRTQSQQIHGPESESHSGCKISLGFEDQVDGKEGVTKKGLKGLLSSPTQSSTLPFKITNHRDRSFFSSKSTSGNKTCKDQHEDLDDMYDTLKSTKDALSERQRLAVSEMGIGSGQGTEEHRGGRATRPAGPTAGGTSKTSSVTFHHFQQQQSRAKNIATNQSLSSATAAATPPTRPASKPSGKLARLKQKHSS</sequence>
<feature type="compositionally biased region" description="Polar residues" evidence="1">
    <location>
        <begin position="691"/>
        <end position="706"/>
    </location>
</feature>
<dbReference type="InterPro" id="IPR018564">
    <property type="entry name" value="Repl_chkpnt_MRC1_dom"/>
</dbReference>
<dbReference type="AlphaFoldDB" id="A0A0L6UVP5"/>
<feature type="region of interest" description="Disordered" evidence="1">
    <location>
        <begin position="1"/>
        <end position="58"/>
    </location>
</feature>
<feature type="region of interest" description="Disordered" evidence="1">
    <location>
        <begin position="1010"/>
        <end position="1029"/>
    </location>
</feature>
<feature type="compositionally biased region" description="Polar residues" evidence="1">
    <location>
        <begin position="471"/>
        <end position="487"/>
    </location>
</feature>
<feature type="region of interest" description="Disordered" evidence="1">
    <location>
        <begin position="214"/>
        <end position="238"/>
    </location>
</feature>
<feature type="region of interest" description="Disordered" evidence="1">
    <location>
        <begin position="900"/>
        <end position="965"/>
    </location>
</feature>
<feature type="compositionally biased region" description="Low complexity" evidence="1">
    <location>
        <begin position="461"/>
        <end position="470"/>
    </location>
</feature>
<feature type="compositionally biased region" description="Acidic residues" evidence="1">
    <location>
        <begin position="847"/>
        <end position="867"/>
    </location>
</feature>
<feature type="compositionally biased region" description="Basic and acidic residues" evidence="1">
    <location>
        <begin position="931"/>
        <end position="944"/>
    </location>
</feature>
<feature type="compositionally biased region" description="Acidic residues" evidence="1">
    <location>
        <begin position="819"/>
        <end position="829"/>
    </location>
</feature>
<evidence type="ECO:0000259" key="2">
    <source>
        <dbReference type="Pfam" id="PF09444"/>
    </source>
</evidence>
<reference evidence="3 4" key="1">
    <citation type="submission" date="2015-08" db="EMBL/GenBank/DDBJ databases">
        <title>Next Generation Sequencing and Analysis of the Genome of Puccinia sorghi L Schw, the Causal Agent of Maize Common Rust.</title>
        <authorList>
            <person name="Rochi L."/>
            <person name="Burguener G."/>
            <person name="Darino M."/>
            <person name="Turjanski A."/>
            <person name="Kreff E."/>
            <person name="Dieguez M.J."/>
            <person name="Sacco F."/>
        </authorList>
    </citation>
    <scope>NUCLEOTIDE SEQUENCE [LARGE SCALE GENOMIC DNA]</scope>
    <source>
        <strain evidence="3 4">RO10H11247</strain>
    </source>
</reference>
<feature type="region of interest" description="Disordered" evidence="1">
    <location>
        <begin position="601"/>
        <end position="653"/>
    </location>
</feature>
<feature type="compositionally biased region" description="Polar residues" evidence="1">
    <location>
        <begin position="216"/>
        <end position="232"/>
    </location>
</feature>
<proteinExistence type="predicted"/>
<evidence type="ECO:0000313" key="4">
    <source>
        <dbReference type="Proteomes" id="UP000037035"/>
    </source>
</evidence>
<feature type="compositionally biased region" description="Acidic residues" evidence="1">
    <location>
        <begin position="398"/>
        <end position="416"/>
    </location>
</feature>
<gene>
    <name evidence="3" type="ORF">VP01_351g2</name>
</gene>
<dbReference type="Proteomes" id="UP000037035">
    <property type="component" value="Unassembled WGS sequence"/>
</dbReference>
<comment type="caution">
    <text evidence="3">The sequence shown here is derived from an EMBL/GenBank/DDBJ whole genome shotgun (WGS) entry which is preliminary data.</text>
</comment>
<feature type="compositionally biased region" description="Polar residues" evidence="1">
    <location>
        <begin position="1106"/>
        <end position="1126"/>
    </location>
</feature>
<feature type="region of interest" description="Disordered" evidence="1">
    <location>
        <begin position="790"/>
        <end position="874"/>
    </location>
</feature>
<feature type="compositionally biased region" description="Low complexity" evidence="1">
    <location>
        <begin position="1015"/>
        <end position="1026"/>
    </location>
</feature>
<dbReference type="EMBL" id="LAVV01008524">
    <property type="protein sequence ID" value="KNZ52564.1"/>
    <property type="molecule type" value="Genomic_DNA"/>
</dbReference>
<feature type="domain" description="DNA replication checkpoint mediator MRC1" evidence="2">
    <location>
        <begin position="813"/>
        <end position="951"/>
    </location>
</feature>
<protein>
    <recommendedName>
        <fullName evidence="2">DNA replication checkpoint mediator MRC1 domain-containing protein</fullName>
    </recommendedName>
</protein>
<organism evidence="3 4">
    <name type="scientific">Puccinia sorghi</name>
    <dbReference type="NCBI Taxonomy" id="27349"/>
    <lineage>
        <taxon>Eukaryota</taxon>
        <taxon>Fungi</taxon>
        <taxon>Dikarya</taxon>
        <taxon>Basidiomycota</taxon>
        <taxon>Pucciniomycotina</taxon>
        <taxon>Pucciniomycetes</taxon>
        <taxon>Pucciniales</taxon>
        <taxon>Pucciniaceae</taxon>
        <taxon>Puccinia</taxon>
    </lineage>
</organism>
<feature type="compositionally biased region" description="Basic and acidic residues" evidence="1">
    <location>
        <begin position="39"/>
        <end position="48"/>
    </location>
</feature>
<dbReference type="VEuPathDB" id="FungiDB:VP01_351g2"/>
<feature type="compositionally biased region" description="Polar residues" evidence="1">
    <location>
        <begin position="438"/>
        <end position="447"/>
    </location>
</feature>
<feature type="compositionally biased region" description="Low complexity" evidence="1">
    <location>
        <begin position="1130"/>
        <end position="1153"/>
    </location>
</feature>
<feature type="compositionally biased region" description="Polar residues" evidence="1">
    <location>
        <begin position="286"/>
        <end position="298"/>
    </location>
</feature>
<evidence type="ECO:0000313" key="3">
    <source>
        <dbReference type="EMBL" id="KNZ52564.1"/>
    </source>
</evidence>
<feature type="region of interest" description="Disordered" evidence="1">
    <location>
        <begin position="683"/>
        <end position="776"/>
    </location>
</feature>
<feature type="compositionally biased region" description="Polar residues" evidence="1">
    <location>
        <begin position="105"/>
        <end position="118"/>
    </location>
</feature>
<evidence type="ECO:0000256" key="1">
    <source>
        <dbReference type="SAM" id="MobiDB-lite"/>
    </source>
</evidence>
<name>A0A0L6UVP5_9BASI</name>
<feature type="region of interest" description="Disordered" evidence="1">
    <location>
        <begin position="183"/>
        <end position="202"/>
    </location>
</feature>
<feature type="region of interest" description="Disordered" evidence="1">
    <location>
        <begin position="398"/>
        <end position="524"/>
    </location>
</feature>
<feature type="compositionally biased region" description="Acidic residues" evidence="1">
    <location>
        <begin position="641"/>
        <end position="651"/>
    </location>
</feature>
<feature type="compositionally biased region" description="Polar residues" evidence="1">
    <location>
        <begin position="129"/>
        <end position="140"/>
    </location>
</feature>
<feature type="compositionally biased region" description="Polar residues" evidence="1">
    <location>
        <begin position="729"/>
        <end position="739"/>
    </location>
</feature>
<dbReference type="Pfam" id="PF09444">
    <property type="entry name" value="MRC1"/>
    <property type="match status" value="1"/>
</dbReference>
<feature type="compositionally biased region" description="Basic residues" evidence="1">
    <location>
        <begin position="945"/>
        <end position="961"/>
    </location>
</feature>
<feature type="region of interest" description="Disordered" evidence="1">
    <location>
        <begin position="103"/>
        <end position="170"/>
    </location>
</feature>